<dbReference type="EMBL" id="JABWDY010039679">
    <property type="protein sequence ID" value="KAF5178727.1"/>
    <property type="molecule type" value="Genomic_DNA"/>
</dbReference>
<keyword evidence="1" id="KW-0472">Membrane</keyword>
<evidence type="ECO:0000313" key="2">
    <source>
        <dbReference type="EMBL" id="KAF5178727.1"/>
    </source>
</evidence>
<gene>
    <name evidence="2" type="ORF">FRX31_031685</name>
</gene>
<keyword evidence="3" id="KW-1185">Reference proteome</keyword>
<comment type="caution">
    <text evidence="2">The sequence shown here is derived from an EMBL/GenBank/DDBJ whole genome shotgun (WGS) entry which is preliminary data.</text>
</comment>
<reference evidence="2 3" key="1">
    <citation type="submission" date="2020-06" db="EMBL/GenBank/DDBJ databases">
        <title>Transcriptomic and genomic resources for Thalictrum thalictroides and T. hernandezii: Facilitating candidate gene discovery in an emerging model plant lineage.</title>
        <authorList>
            <person name="Arias T."/>
            <person name="Riano-Pachon D.M."/>
            <person name="Di Stilio V.S."/>
        </authorList>
    </citation>
    <scope>NUCLEOTIDE SEQUENCE [LARGE SCALE GENOMIC DNA]</scope>
    <source>
        <strain evidence="3">cv. WT478/WT964</strain>
        <tissue evidence="2">Leaves</tissue>
    </source>
</reference>
<accession>A0A7J6V1N7</accession>
<evidence type="ECO:0000256" key="1">
    <source>
        <dbReference type="SAM" id="Phobius"/>
    </source>
</evidence>
<proteinExistence type="predicted"/>
<dbReference type="Proteomes" id="UP000554482">
    <property type="component" value="Unassembled WGS sequence"/>
</dbReference>
<keyword evidence="1" id="KW-1133">Transmembrane helix</keyword>
<name>A0A7J6V1N7_THATH</name>
<sequence length="108" mass="11992">MPSNLSFEASVNTWMVEPTVTNHVSRQAVVFDIELRVQMRSMCILVCDGSPRALGATDGPVFIRGFTRGLMRCIVTRIRGFMVVHANLAFTVIPVVVDIIFTSVTTIY</sequence>
<feature type="transmembrane region" description="Helical" evidence="1">
    <location>
        <begin position="80"/>
        <end position="101"/>
    </location>
</feature>
<organism evidence="2 3">
    <name type="scientific">Thalictrum thalictroides</name>
    <name type="common">Rue-anemone</name>
    <name type="synonym">Anemone thalictroides</name>
    <dbReference type="NCBI Taxonomy" id="46969"/>
    <lineage>
        <taxon>Eukaryota</taxon>
        <taxon>Viridiplantae</taxon>
        <taxon>Streptophyta</taxon>
        <taxon>Embryophyta</taxon>
        <taxon>Tracheophyta</taxon>
        <taxon>Spermatophyta</taxon>
        <taxon>Magnoliopsida</taxon>
        <taxon>Ranunculales</taxon>
        <taxon>Ranunculaceae</taxon>
        <taxon>Thalictroideae</taxon>
        <taxon>Thalictrum</taxon>
    </lineage>
</organism>
<keyword evidence="1" id="KW-0812">Transmembrane</keyword>
<dbReference type="AlphaFoldDB" id="A0A7J6V1N7"/>
<evidence type="ECO:0000313" key="3">
    <source>
        <dbReference type="Proteomes" id="UP000554482"/>
    </source>
</evidence>
<protein>
    <submittedName>
        <fullName evidence="2">Uncharacterized protein</fullName>
    </submittedName>
</protein>